<dbReference type="OrthoDB" id="10308633at2759"/>
<evidence type="ECO:0000313" key="2">
    <source>
        <dbReference type="EMBL" id="RZC33409.1"/>
    </source>
</evidence>
<organism evidence="2 3">
    <name type="scientific">Asbolus verrucosus</name>
    <name type="common">Desert ironclad beetle</name>
    <dbReference type="NCBI Taxonomy" id="1661398"/>
    <lineage>
        <taxon>Eukaryota</taxon>
        <taxon>Metazoa</taxon>
        <taxon>Ecdysozoa</taxon>
        <taxon>Arthropoda</taxon>
        <taxon>Hexapoda</taxon>
        <taxon>Insecta</taxon>
        <taxon>Pterygota</taxon>
        <taxon>Neoptera</taxon>
        <taxon>Endopterygota</taxon>
        <taxon>Coleoptera</taxon>
        <taxon>Polyphaga</taxon>
        <taxon>Cucujiformia</taxon>
        <taxon>Tenebrionidae</taxon>
        <taxon>Pimeliinae</taxon>
        <taxon>Asbolus</taxon>
    </lineage>
</organism>
<comment type="caution">
    <text evidence="2">The sequence shown here is derived from an EMBL/GenBank/DDBJ whole genome shotgun (WGS) entry which is preliminary data.</text>
</comment>
<dbReference type="EMBL" id="QDEB01089101">
    <property type="protein sequence ID" value="RZC33409.1"/>
    <property type="molecule type" value="Genomic_DNA"/>
</dbReference>
<reference evidence="2 3" key="1">
    <citation type="submission" date="2017-03" db="EMBL/GenBank/DDBJ databases">
        <title>Genome of the blue death feigning beetle - Asbolus verrucosus.</title>
        <authorList>
            <person name="Rider S.D."/>
        </authorList>
    </citation>
    <scope>NUCLEOTIDE SEQUENCE [LARGE SCALE GENOMIC DNA]</scope>
    <source>
        <strain evidence="2">Butters</strain>
        <tissue evidence="2">Head and leg muscle</tissue>
    </source>
</reference>
<proteinExistence type="predicted"/>
<feature type="compositionally biased region" description="Polar residues" evidence="1">
    <location>
        <begin position="13"/>
        <end position="23"/>
    </location>
</feature>
<feature type="region of interest" description="Disordered" evidence="1">
    <location>
        <begin position="12"/>
        <end position="31"/>
    </location>
</feature>
<gene>
    <name evidence="2" type="ORF">BDFB_000436</name>
</gene>
<dbReference type="Proteomes" id="UP000292052">
    <property type="component" value="Unassembled WGS sequence"/>
</dbReference>
<dbReference type="AlphaFoldDB" id="A0A482VLU2"/>
<sequence length="54" mass="6035">MIPGMAAYCDWSRSPSGDQNHSRTGLIGRPNTFNSKPSLPCMKILLENGRCIRR</sequence>
<name>A0A482VLU2_ASBVE</name>
<protein>
    <submittedName>
        <fullName evidence="2">Uncharacterized protein</fullName>
    </submittedName>
</protein>
<keyword evidence="3" id="KW-1185">Reference proteome</keyword>
<accession>A0A482VLU2</accession>
<evidence type="ECO:0000313" key="3">
    <source>
        <dbReference type="Proteomes" id="UP000292052"/>
    </source>
</evidence>
<evidence type="ECO:0000256" key="1">
    <source>
        <dbReference type="SAM" id="MobiDB-lite"/>
    </source>
</evidence>